<accession>A0A1L9NL88</accession>
<evidence type="ECO:0000313" key="1">
    <source>
        <dbReference type="EMBL" id="OJI89993.1"/>
    </source>
</evidence>
<reference evidence="2" key="1">
    <citation type="journal article" date="2017" name="Genome Biol.">
        <title>Comparative genomics reveals high biological diversity and specific adaptations in the industrially and medically important fungal genus Aspergillus.</title>
        <authorList>
            <person name="de Vries R.P."/>
            <person name="Riley R."/>
            <person name="Wiebenga A."/>
            <person name="Aguilar-Osorio G."/>
            <person name="Amillis S."/>
            <person name="Uchima C.A."/>
            <person name="Anderluh G."/>
            <person name="Asadollahi M."/>
            <person name="Askin M."/>
            <person name="Barry K."/>
            <person name="Battaglia E."/>
            <person name="Bayram O."/>
            <person name="Benocci T."/>
            <person name="Braus-Stromeyer S.A."/>
            <person name="Caldana C."/>
            <person name="Canovas D."/>
            <person name="Cerqueira G.C."/>
            <person name="Chen F."/>
            <person name="Chen W."/>
            <person name="Choi C."/>
            <person name="Clum A."/>
            <person name="Dos Santos R.A."/>
            <person name="Damasio A.R."/>
            <person name="Diallinas G."/>
            <person name="Emri T."/>
            <person name="Fekete E."/>
            <person name="Flipphi M."/>
            <person name="Freyberg S."/>
            <person name="Gallo A."/>
            <person name="Gournas C."/>
            <person name="Habgood R."/>
            <person name="Hainaut M."/>
            <person name="Harispe M.L."/>
            <person name="Henrissat B."/>
            <person name="Hilden K.S."/>
            <person name="Hope R."/>
            <person name="Hossain A."/>
            <person name="Karabika E."/>
            <person name="Karaffa L."/>
            <person name="Karanyi Z."/>
            <person name="Krasevec N."/>
            <person name="Kuo A."/>
            <person name="Kusch H."/>
            <person name="LaButti K."/>
            <person name="Lagendijk E.L."/>
            <person name="Lapidus A."/>
            <person name="Levasseur A."/>
            <person name="Lindquist E."/>
            <person name="Lipzen A."/>
            <person name="Logrieco A.F."/>
            <person name="MacCabe A."/>
            <person name="Maekelae M.R."/>
            <person name="Malavazi I."/>
            <person name="Melin P."/>
            <person name="Meyer V."/>
            <person name="Mielnichuk N."/>
            <person name="Miskei M."/>
            <person name="Molnar A.P."/>
            <person name="Mule G."/>
            <person name="Ngan C.Y."/>
            <person name="Orejas M."/>
            <person name="Orosz E."/>
            <person name="Ouedraogo J.P."/>
            <person name="Overkamp K.M."/>
            <person name="Park H.-S."/>
            <person name="Perrone G."/>
            <person name="Piumi F."/>
            <person name="Punt P.J."/>
            <person name="Ram A.F."/>
            <person name="Ramon A."/>
            <person name="Rauscher S."/>
            <person name="Record E."/>
            <person name="Riano-Pachon D.M."/>
            <person name="Robert V."/>
            <person name="Roehrig J."/>
            <person name="Ruller R."/>
            <person name="Salamov A."/>
            <person name="Salih N.S."/>
            <person name="Samson R.A."/>
            <person name="Sandor E."/>
            <person name="Sanguinetti M."/>
            <person name="Schuetze T."/>
            <person name="Sepcic K."/>
            <person name="Shelest E."/>
            <person name="Sherlock G."/>
            <person name="Sophianopoulou V."/>
            <person name="Squina F.M."/>
            <person name="Sun H."/>
            <person name="Susca A."/>
            <person name="Todd R.B."/>
            <person name="Tsang A."/>
            <person name="Unkles S.E."/>
            <person name="van de Wiele N."/>
            <person name="van Rossen-Uffink D."/>
            <person name="Oliveira J.V."/>
            <person name="Vesth T.C."/>
            <person name="Visser J."/>
            <person name="Yu J.-H."/>
            <person name="Zhou M."/>
            <person name="Andersen M.R."/>
            <person name="Archer D.B."/>
            <person name="Baker S.E."/>
            <person name="Benoit I."/>
            <person name="Brakhage A.A."/>
            <person name="Braus G.H."/>
            <person name="Fischer R."/>
            <person name="Frisvad J.C."/>
            <person name="Goldman G.H."/>
            <person name="Houbraken J."/>
            <person name="Oakley B."/>
            <person name="Pocsi I."/>
            <person name="Scazzocchio C."/>
            <person name="Seiboth B."/>
            <person name="vanKuyk P.A."/>
            <person name="Wortman J."/>
            <person name="Dyer P.S."/>
            <person name="Grigoriev I.V."/>
        </authorList>
    </citation>
    <scope>NUCLEOTIDE SEQUENCE [LARGE SCALE GENOMIC DNA]</scope>
    <source>
        <strain evidence="2">CBS 134.48</strain>
    </source>
</reference>
<organism evidence="1 2">
    <name type="scientific">Aspergillus tubingensis (strain CBS 134.48)</name>
    <dbReference type="NCBI Taxonomy" id="767770"/>
    <lineage>
        <taxon>Eukaryota</taxon>
        <taxon>Fungi</taxon>
        <taxon>Dikarya</taxon>
        <taxon>Ascomycota</taxon>
        <taxon>Pezizomycotina</taxon>
        <taxon>Eurotiomycetes</taxon>
        <taxon>Eurotiomycetidae</taxon>
        <taxon>Eurotiales</taxon>
        <taxon>Aspergillaceae</taxon>
        <taxon>Aspergillus</taxon>
        <taxon>Aspergillus subgen. Circumdati</taxon>
    </lineage>
</organism>
<dbReference type="Proteomes" id="UP000184304">
    <property type="component" value="Unassembled WGS sequence"/>
</dbReference>
<evidence type="ECO:0000313" key="2">
    <source>
        <dbReference type="Proteomes" id="UP000184304"/>
    </source>
</evidence>
<name>A0A1L9NL88_ASPTC</name>
<dbReference type="VEuPathDB" id="FungiDB:ASPTUDRAFT_208003"/>
<keyword evidence="2" id="KW-1185">Reference proteome</keyword>
<dbReference type="AlphaFoldDB" id="A0A1L9NL88"/>
<protein>
    <submittedName>
        <fullName evidence="1">Uncharacterized protein</fullName>
    </submittedName>
</protein>
<dbReference type="EMBL" id="KV878176">
    <property type="protein sequence ID" value="OJI89993.1"/>
    <property type="molecule type" value="Genomic_DNA"/>
</dbReference>
<proteinExistence type="predicted"/>
<gene>
    <name evidence="1" type="ORF">ASPTUDRAFT_208003</name>
</gene>
<sequence>MKRKRDWRRTRSPHLSFADFIRSPPKRSQSDSLQVMIIVSPHSNSTRSAPNEMQGNCTLARTQIKTRADRFPISLGRWRNFKEGRKISFFAKPLLSSSGLEIRLVINSEGLNNFVWLLWMLLPRHVPLITRYDMIRKSSL</sequence>